<protein>
    <submittedName>
        <fullName evidence="1">Uncharacterized protein</fullName>
    </submittedName>
</protein>
<sequence length="274" mass="30902">MYINAMAIYSPVDAARKYVAKYRQLCTAERITRLKRSVLAMSMPRISVSQTQSTRTTSRISINSSLTWVMGQLPIRLRTALYGSGSFLMGLVTTKRITHHQWRAFFGLTRGIQDAPYPGGGRLEDAYWRTVTRQMHKPWDLQLGDQIWISRDMIEACIKWFAGPEAAPLGSQEQFRLYHRGLSASEVDHLFKTARGYMGVSQGPTVPKVGDQVFLLAGASMPFVLRACEISACNTRFQLVCESYVHGVMERRGVSVEEAATELEERLGNSVLWL</sequence>
<evidence type="ECO:0000313" key="1">
    <source>
        <dbReference type="EMBL" id="KAF7512446.1"/>
    </source>
</evidence>
<organism evidence="1 2">
    <name type="scientific">Endocarpon pusillum</name>
    <dbReference type="NCBI Taxonomy" id="364733"/>
    <lineage>
        <taxon>Eukaryota</taxon>
        <taxon>Fungi</taxon>
        <taxon>Dikarya</taxon>
        <taxon>Ascomycota</taxon>
        <taxon>Pezizomycotina</taxon>
        <taxon>Eurotiomycetes</taxon>
        <taxon>Chaetothyriomycetidae</taxon>
        <taxon>Verrucariales</taxon>
        <taxon>Verrucariaceae</taxon>
        <taxon>Endocarpon</taxon>
    </lineage>
</organism>
<comment type="caution">
    <text evidence="1">The sequence shown here is derived from an EMBL/GenBank/DDBJ whole genome shotgun (WGS) entry which is preliminary data.</text>
</comment>
<dbReference type="EMBL" id="JAACFV010000012">
    <property type="protein sequence ID" value="KAF7512446.1"/>
    <property type="molecule type" value="Genomic_DNA"/>
</dbReference>
<dbReference type="AlphaFoldDB" id="A0A8H7ASN8"/>
<keyword evidence="2" id="KW-1185">Reference proteome</keyword>
<accession>A0A8H7ASN8</accession>
<dbReference type="Proteomes" id="UP000606974">
    <property type="component" value="Unassembled WGS sequence"/>
</dbReference>
<reference evidence="1" key="1">
    <citation type="submission" date="2020-02" db="EMBL/GenBank/DDBJ databases">
        <authorList>
            <person name="Palmer J.M."/>
        </authorList>
    </citation>
    <scope>NUCLEOTIDE SEQUENCE</scope>
    <source>
        <strain evidence="1">EPUS1.4</strain>
        <tissue evidence="1">Thallus</tissue>
    </source>
</reference>
<proteinExistence type="predicted"/>
<name>A0A8H7ASN8_9EURO</name>
<gene>
    <name evidence="1" type="ORF">GJ744_001381</name>
</gene>
<evidence type="ECO:0000313" key="2">
    <source>
        <dbReference type="Proteomes" id="UP000606974"/>
    </source>
</evidence>
<dbReference type="OrthoDB" id="2157530at2759"/>
<dbReference type="Pfam" id="PF26639">
    <property type="entry name" value="Het-6_barrel"/>
    <property type="match status" value="1"/>
</dbReference>